<organism evidence="6 7">
    <name type="scientific">Acidilutibacter cellobiosedens</name>
    <dbReference type="NCBI Taxonomy" id="2507161"/>
    <lineage>
        <taxon>Bacteria</taxon>
        <taxon>Bacillati</taxon>
        <taxon>Bacillota</taxon>
        <taxon>Tissierellia</taxon>
        <taxon>Tissierellales</taxon>
        <taxon>Acidilutibacteraceae</taxon>
        <taxon>Acidilutibacter</taxon>
    </lineage>
</organism>
<dbReference type="Proteomes" id="UP000287969">
    <property type="component" value="Chromosome"/>
</dbReference>
<proteinExistence type="predicted"/>
<keyword evidence="7" id="KW-1185">Reference proteome</keyword>
<evidence type="ECO:0000256" key="1">
    <source>
        <dbReference type="SAM" id="MobiDB-lite"/>
    </source>
</evidence>
<dbReference type="RefSeq" id="WP_128752100.1">
    <property type="nucleotide sequence ID" value="NZ_CP035282.1"/>
</dbReference>
<sequence length="864" mass="98459">MADNSKTKERLKEITDSIENGIKELFESDKYQQYLRTMSRFHSYSLNNTVLIAMQKPDATLVAGFNKWRDQFSRNVKKGERSIKIIAPTPYKVKKEQEKVDPVTKAPMLDTNGKVLTEEVEIKIPMYKVVSVFDVSQTEGKPLPTLAENLTGDVKYFEIFMEALKRSSPVPLFFEKMPEDTDGYFHTTKQHIAIREGMSEIQTVSATIHEIAHSKLHNYEKERQEKVQSDENDEPIKPISRQTEEVEAESISFAVCSYYGIKTDENSFGYIAAWSKGKDLPELRASLETISKTSSALIEDIDRHFAEIVKEKGIDLSAEKEKLPAYYLTADKVNAIVTDYGTEGKLVSGELELLIQNVGTLANSINNKLIMWQSDHMGEGVPADVEQNIVEQQISALSKELAPKELAYQMGDFYFSIQTIEDGYDYSIYDKDYNLLDGGVYDDPDISIYKAIDYILEDEPAMDFSTAKDIDYEELTEKADQAWQESVAVKKAEVLSDEPMQEHTYPLPDPDISILDRNSYGYLYDEMLPLTKERATELFEQDLTVYLLYEDNTEAMAFDLKDIDNHGGIFGMERTDWIASKDFEELNAAERFSVLELEQRFLESPADAYAIYQLKSGDKYRDYSFEGLKSLENRGLSVERDNYNIVYSDKFTGFASTRERLEELWERFNIDHPDNFKGHSLSVSDIIAIKHNGIVTYHYCDSFDFVKLTKFLESVPLVPDSFLTGDRIDTPRGSFSLTSMTKEQMSAAGYGVHHTSDNGSYYIMGNGTHAFAVRNEDNPLRTAEMSTERNYNQIDGIINNQPTVAELEQTVKAGGQISLLNLSRAIREDKKEKRISVVEQLKNQSVANKEKQKTAPYTSAEMER</sequence>
<dbReference type="InterPro" id="IPR013610">
    <property type="entry name" value="ArdC_N"/>
</dbReference>
<reference evidence="7" key="1">
    <citation type="submission" date="2019-01" db="EMBL/GenBank/DDBJ databases">
        <title>Draft genomes of a novel of Sporanaerobacter strains.</title>
        <authorList>
            <person name="Ma S."/>
        </authorList>
    </citation>
    <scope>NUCLEOTIDE SEQUENCE [LARGE SCALE GENOMIC DNA]</scope>
    <source>
        <strain evidence="7">NJN-17</strain>
    </source>
</reference>
<dbReference type="Pfam" id="PF14191">
    <property type="entry name" value="YodL"/>
    <property type="match status" value="1"/>
</dbReference>
<evidence type="ECO:0000259" key="4">
    <source>
        <dbReference type="Pfam" id="PF14195"/>
    </source>
</evidence>
<dbReference type="GO" id="GO:0003697">
    <property type="term" value="F:single-stranded DNA binding"/>
    <property type="evidence" value="ECO:0007669"/>
    <property type="project" value="InterPro"/>
</dbReference>
<evidence type="ECO:0000259" key="2">
    <source>
        <dbReference type="Pfam" id="PF08401"/>
    </source>
</evidence>
<feature type="domain" description="YodL-like" evidence="3">
    <location>
        <begin position="609"/>
        <end position="710"/>
    </location>
</feature>
<dbReference type="AlphaFoldDB" id="A0A410QAI2"/>
<dbReference type="InterPro" id="IPR040568">
    <property type="entry name" value="LPD16"/>
</dbReference>
<dbReference type="Pfam" id="PF18830">
    <property type="entry name" value="LPD16"/>
    <property type="match status" value="1"/>
</dbReference>
<feature type="domain" description="N-terminal" evidence="2">
    <location>
        <begin position="9"/>
        <end position="133"/>
    </location>
</feature>
<dbReference type="InterPro" id="IPR025923">
    <property type="entry name" value="YodL-like_dom"/>
</dbReference>
<protein>
    <submittedName>
        <fullName evidence="6">DUF4316 domain-containing protein</fullName>
    </submittedName>
</protein>
<evidence type="ECO:0000313" key="7">
    <source>
        <dbReference type="Proteomes" id="UP000287969"/>
    </source>
</evidence>
<dbReference type="Pfam" id="PF14195">
    <property type="entry name" value="DUF4316"/>
    <property type="match status" value="1"/>
</dbReference>
<evidence type="ECO:0000259" key="5">
    <source>
        <dbReference type="Pfam" id="PF18830"/>
    </source>
</evidence>
<feature type="region of interest" description="Disordered" evidence="1">
    <location>
        <begin position="842"/>
        <end position="864"/>
    </location>
</feature>
<evidence type="ECO:0000259" key="3">
    <source>
        <dbReference type="Pfam" id="PF14191"/>
    </source>
</evidence>
<dbReference type="Pfam" id="PF08401">
    <property type="entry name" value="ArdcN"/>
    <property type="match status" value="1"/>
</dbReference>
<dbReference type="InterPro" id="IPR025465">
    <property type="entry name" value="DUF4316"/>
</dbReference>
<feature type="domain" description="DUF4316" evidence="4">
    <location>
        <begin position="776"/>
        <end position="822"/>
    </location>
</feature>
<dbReference type="OrthoDB" id="9806961at2"/>
<gene>
    <name evidence="6" type="ORF">EQM13_04905</name>
</gene>
<dbReference type="KEGG" id="spoa:EQM13_04905"/>
<name>A0A410QAI2_9FIRM</name>
<dbReference type="EMBL" id="CP035282">
    <property type="protein sequence ID" value="QAT60967.1"/>
    <property type="molecule type" value="Genomic_DNA"/>
</dbReference>
<feature type="domain" description="Large polyvalent protein-associated" evidence="5">
    <location>
        <begin position="403"/>
        <end position="482"/>
    </location>
</feature>
<accession>A0A410QAI2</accession>
<evidence type="ECO:0000313" key="6">
    <source>
        <dbReference type="EMBL" id="QAT60967.1"/>
    </source>
</evidence>